<proteinExistence type="predicted"/>
<dbReference type="Proteomes" id="UP001187192">
    <property type="component" value="Unassembled WGS sequence"/>
</dbReference>
<dbReference type="AlphaFoldDB" id="A0AA88J1M0"/>
<evidence type="ECO:0000256" key="1">
    <source>
        <dbReference type="SAM" id="MobiDB-lite"/>
    </source>
</evidence>
<protein>
    <recommendedName>
        <fullName evidence="4">Myb/SANT-like domain-containing protein</fullName>
    </recommendedName>
</protein>
<accession>A0AA88J1M0</accession>
<dbReference type="PANTHER" id="PTHR46250">
    <property type="entry name" value="MYB/SANT-LIKE DNA-BINDING DOMAIN PROTEIN-RELATED"/>
    <property type="match status" value="1"/>
</dbReference>
<organism evidence="2 3">
    <name type="scientific">Ficus carica</name>
    <name type="common">Common fig</name>
    <dbReference type="NCBI Taxonomy" id="3494"/>
    <lineage>
        <taxon>Eukaryota</taxon>
        <taxon>Viridiplantae</taxon>
        <taxon>Streptophyta</taxon>
        <taxon>Embryophyta</taxon>
        <taxon>Tracheophyta</taxon>
        <taxon>Spermatophyta</taxon>
        <taxon>Magnoliopsida</taxon>
        <taxon>eudicotyledons</taxon>
        <taxon>Gunneridae</taxon>
        <taxon>Pentapetalae</taxon>
        <taxon>rosids</taxon>
        <taxon>fabids</taxon>
        <taxon>Rosales</taxon>
        <taxon>Moraceae</taxon>
        <taxon>Ficeae</taxon>
        <taxon>Ficus</taxon>
    </lineage>
</organism>
<keyword evidence="3" id="KW-1185">Reference proteome</keyword>
<evidence type="ECO:0000313" key="2">
    <source>
        <dbReference type="EMBL" id="GMN59437.1"/>
    </source>
</evidence>
<dbReference type="EMBL" id="BTGU01000087">
    <property type="protein sequence ID" value="GMN59437.1"/>
    <property type="molecule type" value="Genomic_DNA"/>
</dbReference>
<evidence type="ECO:0000313" key="3">
    <source>
        <dbReference type="Proteomes" id="UP001187192"/>
    </source>
</evidence>
<feature type="region of interest" description="Disordered" evidence="1">
    <location>
        <begin position="59"/>
        <end position="108"/>
    </location>
</feature>
<sequence length="161" mass="18032">MLGPNASGFSWNDVDKCITAEKDDFNEWVKLSIVFGKGRANGHGARELGDMIDDINRGIMNGETDLVEEENDNEQEPIDDNDTQTNTPSPPVQKDKKRKRKSKTEDGSVEALTETISKLFDMYALSTDNMSKIANCFQNEAESHARRMNVFAELKKIDGLT</sequence>
<name>A0AA88J1M0_FICCA</name>
<feature type="compositionally biased region" description="Acidic residues" evidence="1">
    <location>
        <begin position="65"/>
        <end position="82"/>
    </location>
</feature>
<reference evidence="2" key="1">
    <citation type="submission" date="2023-07" db="EMBL/GenBank/DDBJ databases">
        <title>draft genome sequence of fig (Ficus carica).</title>
        <authorList>
            <person name="Takahashi T."/>
            <person name="Nishimura K."/>
        </authorList>
    </citation>
    <scope>NUCLEOTIDE SEQUENCE</scope>
</reference>
<dbReference type="PANTHER" id="PTHR46250:SF15">
    <property type="entry name" value="OS01G0523800 PROTEIN"/>
    <property type="match status" value="1"/>
</dbReference>
<evidence type="ECO:0008006" key="4">
    <source>
        <dbReference type="Google" id="ProtNLM"/>
    </source>
</evidence>
<comment type="caution">
    <text evidence="2">The sequence shown here is derived from an EMBL/GenBank/DDBJ whole genome shotgun (WGS) entry which is preliminary data.</text>
</comment>
<gene>
    <name evidence="2" type="ORF">TIFTF001_028530</name>
</gene>